<dbReference type="InterPro" id="IPR013939">
    <property type="entry name" value="Regulatory_Dfp1/Him1"/>
</dbReference>
<name>A0A4S2MQV9_9PEZI</name>
<keyword evidence="9" id="KW-1185">Reference proteome</keyword>
<evidence type="ECO:0000256" key="5">
    <source>
        <dbReference type="SAM" id="Coils"/>
    </source>
</evidence>
<evidence type="ECO:0000259" key="7">
    <source>
        <dbReference type="PROSITE" id="PS51265"/>
    </source>
</evidence>
<dbReference type="InterPro" id="IPR006572">
    <property type="entry name" value="Znf_DBF"/>
</dbReference>
<dbReference type="AlphaFoldDB" id="A0A4S2MQV9"/>
<feature type="region of interest" description="Disordered" evidence="6">
    <location>
        <begin position="1"/>
        <end position="100"/>
    </location>
</feature>
<dbReference type="GO" id="GO:0008270">
    <property type="term" value="F:zinc ion binding"/>
    <property type="evidence" value="ECO:0007669"/>
    <property type="project" value="UniProtKB-KW"/>
</dbReference>
<organism evidence="8 9">
    <name type="scientific">Ascodesmis nigricans</name>
    <dbReference type="NCBI Taxonomy" id="341454"/>
    <lineage>
        <taxon>Eukaryota</taxon>
        <taxon>Fungi</taxon>
        <taxon>Dikarya</taxon>
        <taxon>Ascomycota</taxon>
        <taxon>Pezizomycotina</taxon>
        <taxon>Pezizomycetes</taxon>
        <taxon>Pezizales</taxon>
        <taxon>Ascodesmidaceae</taxon>
        <taxon>Ascodesmis</taxon>
    </lineage>
</organism>
<dbReference type="Gene3D" id="6.10.250.3410">
    <property type="entry name" value="DBF zinc finger"/>
    <property type="match status" value="1"/>
</dbReference>
<accession>A0A4S2MQV9</accession>
<evidence type="ECO:0000313" key="9">
    <source>
        <dbReference type="Proteomes" id="UP000298138"/>
    </source>
</evidence>
<dbReference type="Pfam" id="PF08630">
    <property type="entry name" value="Dfp1_Him1_M"/>
    <property type="match status" value="1"/>
</dbReference>
<dbReference type="InterPro" id="IPR038545">
    <property type="entry name" value="Znf_DBF_sf"/>
</dbReference>
<gene>
    <name evidence="8" type="ORF">EX30DRAFT_365086</name>
</gene>
<dbReference type="GO" id="GO:0003676">
    <property type="term" value="F:nucleic acid binding"/>
    <property type="evidence" value="ECO:0007669"/>
    <property type="project" value="InterPro"/>
</dbReference>
<dbReference type="SMART" id="SM00586">
    <property type="entry name" value="ZnF_DBF"/>
    <property type="match status" value="1"/>
</dbReference>
<dbReference type="FunCoup" id="A0A4S2MQV9">
    <property type="interactions" value="132"/>
</dbReference>
<sequence length="625" mass="71360">MAQVSIPPSPAAMSRRTPLSNIPNAINSTFGVTGTGAKRSRSQSTLTRDTSYGQPPSKKAIIEAPPVKRSNVENAVTTTPRRVPVPKAEYKRPTKARSKPAEVETTITDITQWKVQYGGMFPKYKFYIEHYHPYVVKKAMEYIMKSGGVCTNVFEEATHLLTARHPLARSTKLPRTGPASSLWPGFCQATMEKYIRAGKDHYTRAQNRFMKIWNLDKLERVCGALQDHPNGKLDIAADVQRLYPIDRIERKAHELLDALDGQLRIRPTQRPGVEPRKLQRPQKEPITDLTNILRYEKLHGPTDRDPRAPVKEMYYFKGYYLYVHDAQEHHRPVLVKEFPKVSKRENGTWPQFRSSGRFRCPFVEDTPSMRERDREREKYEQYEQEMEQVRKEENARLAAEERRIRLRASGVELNPSRSAQDVRRAPNAEPVITQQAKKSVRRQENSIAFTSINPPKNSRLTHEPVASGVQPSNITSAIRSQVVSSHRDIPGQRAGISKEIYGLQRKVAGNALISHTTSLRKSQAVPERNQVEPRPSKQALSARATEVSRTSSRKVVEKTPVEKVPKPGYCENCRDKYDDFDTHILGRKHRKFATDASNWEELDELLSQLHRPLKSGGYCHPLQSK</sequence>
<dbReference type="OrthoDB" id="21380at2759"/>
<evidence type="ECO:0000256" key="2">
    <source>
        <dbReference type="ARBA" id="ARBA00022771"/>
    </source>
</evidence>
<dbReference type="STRING" id="341454.A0A4S2MQV9"/>
<evidence type="ECO:0000256" key="3">
    <source>
        <dbReference type="ARBA" id="ARBA00022833"/>
    </source>
</evidence>
<evidence type="ECO:0000256" key="1">
    <source>
        <dbReference type="ARBA" id="ARBA00022723"/>
    </source>
</evidence>
<feature type="domain" description="DBF4-type" evidence="7">
    <location>
        <begin position="563"/>
        <end position="612"/>
    </location>
</feature>
<dbReference type="InParanoid" id="A0A4S2MQV9"/>
<dbReference type="FunFam" id="6.10.250.3410:FF:000001">
    <property type="entry name" value="Protein DBF4 homolog A"/>
    <property type="match status" value="1"/>
</dbReference>
<protein>
    <recommendedName>
        <fullName evidence="7">DBF4-type domain-containing protein</fullName>
    </recommendedName>
</protein>
<evidence type="ECO:0000313" key="8">
    <source>
        <dbReference type="EMBL" id="TGZ79535.1"/>
    </source>
</evidence>
<keyword evidence="5" id="KW-0175">Coiled coil</keyword>
<dbReference type="Pfam" id="PF07535">
    <property type="entry name" value="zf-DBF"/>
    <property type="match status" value="1"/>
</dbReference>
<dbReference type="EMBL" id="ML220130">
    <property type="protein sequence ID" value="TGZ79535.1"/>
    <property type="molecule type" value="Genomic_DNA"/>
</dbReference>
<dbReference type="PANTHER" id="PTHR15375">
    <property type="entry name" value="ACTIVATOR OF S-PHASE KINASE-RELATED"/>
    <property type="match status" value="1"/>
</dbReference>
<dbReference type="InterPro" id="IPR051590">
    <property type="entry name" value="Replication_Regulatory_Kinase"/>
</dbReference>
<dbReference type="GO" id="GO:1901987">
    <property type="term" value="P:regulation of cell cycle phase transition"/>
    <property type="evidence" value="ECO:0007669"/>
    <property type="project" value="TreeGrafter"/>
</dbReference>
<reference evidence="8 9" key="1">
    <citation type="submission" date="2019-04" db="EMBL/GenBank/DDBJ databases">
        <title>Comparative genomics and transcriptomics to analyze fruiting body development in filamentous ascomycetes.</title>
        <authorList>
            <consortium name="DOE Joint Genome Institute"/>
            <person name="Lutkenhaus R."/>
            <person name="Traeger S."/>
            <person name="Breuer J."/>
            <person name="Kuo A."/>
            <person name="Lipzen A."/>
            <person name="Pangilinan J."/>
            <person name="Dilworth D."/>
            <person name="Sandor L."/>
            <person name="Poggeler S."/>
            <person name="Barry K."/>
            <person name="Grigoriev I.V."/>
            <person name="Nowrousian M."/>
        </authorList>
    </citation>
    <scope>NUCLEOTIDE SEQUENCE [LARGE SCALE GENOMIC DNA]</scope>
    <source>
        <strain evidence="8 9">CBS 389.68</strain>
    </source>
</reference>
<dbReference type="Proteomes" id="UP000298138">
    <property type="component" value="Unassembled WGS sequence"/>
</dbReference>
<keyword evidence="3" id="KW-0862">Zinc</keyword>
<feature type="compositionally biased region" description="Polar residues" evidence="6">
    <location>
        <begin position="17"/>
        <end position="32"/>
    </location>
</feature>
<evidence type="ECO:0000256" key="6">
    <source>
        <dbReference type="SAM" id="MobiDB-lite"/>
    </source>
</evidence>
<feature type="compositionally biased region" description="Polar residues" evidence="6">
    <location>
        <begin position="42"/>
        <end position="54"/>
    </location>
</feature>
<evidence type="ECO:0000256" key="4">
    <source>
        <dbReference type="PROSITE-ProRule" id="PRU00600"/>
    </source>
</evidence>
<dbReference type="GO" id="GO:0010571">
    <property type="term" value="P:positive regulation of nuclear cell cycle DNA replication"/>
    <property type="evidence" value="ECO:0007669"/>
    <property type="project" value="TreeGrafter"/>
</dbReference>
<keyword evidence="2 4" id="KW-0863">Zinc-finger</keyword>
<dbReference type="GO" id="GO:0043539">
    <property type="term" value="F:protein serine/threonine kinase activator activity"/>
    <property type="evidence" value="ECO:0007669"/>
    <property type="project" value="TreeGrafter"/>
</dbReference>
<dbReference type="GO" id="GO:0031431">
    <property type="term" value="C:Dbf4-dependent protein kinase complex"/>
    <property type="evidence" value="ECO:0007669"/>
    <property type="project" value="TreeGrafter"/>
</dbReference>
<keyword evidence="1" id="KW-0479">Metal-binding</keyword>
<proteinExistence type="predicted"/>
<dbReference type="PANTHER" id="PTHR15375:SF26">
    <property type="entry name" value="PROTEIN CHIFFON"/>
    <property type="match status" value="1"/>
</dbReference>
<dbReference type="PROSITE" id="PS51265">
    <property type="entry name" value="ZF_DBF4"/>
    <property type="match status" value="1"/>
</dbReference>
<feature type="coiled-coil region" evidence="5">
    <location>
        <begin position="372"/>
        <end position="403"/>
    </location>
</feature>
<feature type="region of interest" description="Disordered" evidence="6">
    <location>
        <begin position="517"/>
        <end position="560"/>
    </location>
</feature>